<feature type="domain" description="Vacuolar import/degradation Vid27 C-terminal" evidence="1">
    <location>
        <begin position="407"/>
        <end position="616"/>
    </location>
</feature>
<dbReference type="Pfam" id="PF17747">
    <property type="entry name" value="VID27_PH"/>
    <property type="match status" value="1"/>
</dbReference>
<gene>
    <name evidence="4" type="ORF">BCV71DRAFT_234217</name>
</gene>
<dbReference type="InterPro" id="IPR015943">
    <property type="entry name" value="WD40/YVTN_repeat-like_dom_sf"/>
</dbReference>
<evidence type="ECO:0000313" key="4">
    <source>
        <dbReference type="EMBL" id="ORE19307.1"/>
    </source>
</evidence>
<protein>
    <submittedName>
        <fullName evidence="4">VID27-domain-containing protein</fullName>
    </submittedName>
</protein>
<evidence type="ECO:0000259" key="3">
    <source>
        <dbReference type="Pfam" id="PF17748"/>
    </source>
</evidence>
<dbReference type="OMA" id="RLNETKW"/>
<dbReference type="PANTHER" id="PTHR31913:SF0">
    <property type="entry name" value="VACUOLAR IMPORT AND DEGRADATION PROTEIN 27"/>
    <property type="match status" value="1"/>
</dbReference>
<dbReference type="InterPro" id="IPR040458">
    <property type="entry name" value="Vid27"/>
</dbReference>
<evidence type="ECO:0000313" key="5">
    <source>
        <dbReference type="Proteomes" id="UP000242381"/>
    </source>
</evidence>
<proteinExistence type="predicted"/>
<dbReference type="InterPro" id="IPR040979">
    <property type="entry name" value="Vid27_N"/>
</dbReference>
<reference evidence="4 5" key="1">
    <citation type="journal article" date="2016" name="Proc. Natl. Acad. Sci. U.S.A.">
        <title>Lipid metabolic changes in an early divergent fungus govern the establishment of a mutualistic symbiosis with endobacteria.</title>
        <authorList>
            <person name="Lastovetsky O.A."/>
            <person name="Gaspar M.L."/>
            <person name="Mondo S.J."/>
            <person name="LaButti K.M."/>
            <person name="Sandor L."/>
            <person name="Grigoriev I.V."/>
            <person name="Henry S.A."/>
            <person name="Pawlowska T.E."/>
        </authorList>
    </citation>
    <scope>NUCLEOTIDE SEQUENCE [LARGE SCALE GENOMIC DNA]</scope>
    <source>
        <strain evidence="4 5">ATCC 11559</strain>
    </source>
</reference>
<accession>A0A1X0S4S3</accession>
<dbReference type="InterPro" id="IPR040768">
    <property type="entry name" value="Vid27_PH"/>
</dbReference>
<feature type="domain" description="Vid27 PH-like" evidence="2">
    <location>
        <begin position="212"/>
        <end position="313"/>
    </location>
</feature>
<organism evidence="4 5">
    <name type="scientific">Rhizopus microsporus</name>
    <dbReference type="NCBI Taxonomy" id="58291"/>
    <lineage>
        <taxon>Eukaryota</taxon>
        <taxon>Fungi</taxon>
        <taxon>Fungi incertae sedis</taxon>
        <taxon>Mucoromycota</taxon>
        <taxon>Mucoromycotina</taxon>
        <taxon>Mucoromycetes</taxon>
        <taxon>Mucorales</taxon>
        <taxon>Mucorineae</taxon>
        <taxon>Rhizopodaceae</taxon>
        <taxon>Rhizopus</taxon>
    </lineage>
</organism>
<dbReference type="Pfam" id="PF08553">
    <property type="entry name" value="VID27"/>
    <property type="match status" value="2"/>
</dbReference>
<dbReference type="GO" id="GO:0005737">
    <property type="term" value="C:cytoplasm"/>
    <property type="evidence" value="ECO:0007669"/>
    <property type="project" value="TreeGrafter"/>
</dbReference>
<feature type="domain" description="Vid27 N-terminal" evidence="3">
    <location>
        <begin position="8"/>
        <end position="156"/>
    </location>
</feature>
<dbReference type="Pfam" id="PF17748">
    <property type="entry name" value="VID27_N"/>
    <property type="match status" value="1"/>
</dbReference>
<dbReference type="GO" id="GO:0005634">
    <property type="term" value="C:nucleus"/>
    <property type="evidence" value="ECO:0007669"/>
    <property type="project" value="TreeGrafter"/>
</dbReference>
<dbReference type="Proteomes" id="UP000242381">
    <property type="component" value="Unassembled WGS sequence"/>
</dbReference>
<dbReference type="Gene3D" id="2.130.10.10">
    <property type="entry name" value="YVTN repeat-like/Quinoprotein amine dehydrogenase"/>
    <property type="match status" value="1"/>
</dbReference>
<dbReference type="PANTHER" id="PTHR31913">
    <property type="entry name" value="VACUOLAR IMPORT AND DEGRADATION PROTEIN 27"/>
    <property type="match status" value="1"/>
</dbReference>
<name>A0A1X0S4S3_RHIZD</name>
<evidence type="ECO:0000259" key="2">
    <source>
        <dbReference type="Pfam" id="PF17747"/>
    </source>
</evidence>
<dbReference type="VEuPathDB" id="FungiDB:BCV72DRAFT_250084"/>
<dbReference type="AlphaFoldDB" id="A0A1X0S4S3"/>
<sequence length="714" mass="80849">MFDILDRTLALPFFSEKTKKEIIDLKHGHFSFYYNDGHRTVKQLLYKDAVLSIRRKELPYTYELVVSGTSEPGCPYENQQTFKVQKAMELQLYRINMNQDICFTWIIKECGESFEFVCNHTVSEEYTEIFMAVAYECIYEDEYKSGREFITDQKISAIYSPHLEKKMCSEILKKRPESHSIFIPEDTNSSSTFVQYVPFKGNNPVHGTSLLVIEASFSLYRPDFRDYITIGKILAKVTECGPFKYCLEIHGSYVPSIYQEVNCSMNPVFKYNEKSFSWNYSEDSRIYSFKIVPYDQEMYSGLKVLLSKAIFESASQYSFSRHKKNHQEFIVNAIAPNITTPLSSSKLKYKDQNNNSVSISSLSYKSVHVKKSDSGVCLAYDNKIEVSESPHDKVLFDEGSLGNIISVSQSSSLLLLTRGNNIGIYSQGFGQKISLSRLIQDVRALDHKSPIFPTHAMLFDQDSSYLMFDVNAKNNTVYKMDLKRGQVVEEWKASTEDPLIGICPSSSSGNYNNLNTIVGITSNSIFRIDPRQKGINKISDCDYKKYSSKPEFSAVASSQSKYVAVGSQKGVIRLFDELNTVATITLPPIGDPIIGLDVTPDGQYVVATCSNSLVFFRTSGSLQAVMLRILPEHITLMNEKVSFKRAYFDTKDENNIICTTGSFVVVWNFKQICKGNLSSYRMQRLDAPIMTSASCSADQIVVAVSLIISYLTSI</sequence>
<dbReference type="EMBL" id="KV921313">
    <property type="protein sequence ID" value="ORE19307.1"/>
    <property type="molecule type" value="Genomic_DNA"/>
</dbReference>
<dbReference type="InterPro" id="IPR013863">
    <property type="entry name" value="VID27_C"/>
</dbReference>
<dbReference type="SUPFAM" id="SSF69322">
    <property type="entry name" value="Tricorn protease domain 2"/>
    <property type="match status" value="1"/>
</dbReference>
<feature type="domain" description="Vacuolar import/degradation Vid27 C-terminal" evidence="1">
    <location>
        <begin position="621"/>
        <end position="692"/>
    </location>
</feature>
<evidence type="ECO:0000259" key="1">
    <source>
        <dbReference type="Pfam" id="PF08553"/>
    </source>
</evidence>